<proteinExistence type="predicted"/>
<dbReference type="GO" id="GO:0008622">
    <property type="term" value="C:epsilon DNA polymerase complex"/>
    <property type="evidence" value="ECO:0007669"/>
    <property type="project" value="TreeGrafter"/>
</dbReference>
<name>A0A1F8A7F2_9EURO</name>
<evidence type="ECO:0000256" key="5">
    <source>
        <dbReference type="ARBA" id="ARBA00042096"/>
    </source>
</evidence>
<dbReference type="InterPro" id="IPR009072">
    <property type="entry name" value="Histone-fold"/>
</dbReference>
<dbReference type="GO" id="GO:0008623">
    <property type="term" value="C:CHRAC"/>
    <property type="evidence" value="ECO:0007669"/>
    <property type="project" value="TreeGrafter"/>
</dbReference>
<dbReference type="Pfam" id="PF00808">
    <property type="entry name" value="CBFD_NFYB_HMF"/>
    <property type="match status" value="1"/>
</dbReference>
<evidence type="ECO:0000256" key="3">
    <source>
        <dbReference type="ARBA" id="ARBA00023242"/>
    </source>
</evidence>
<dbReference type="OrthoDB" id="1707486at2759"/>
<feature type="compositionally biased region" description="Acidic residues" evidence="6">
    <location>
        <begin position="189"/>
        <end position="202"/>
    </location>
</feature>
<feature type="compositionally biased region" description="Basic and acidic residues" evidence="6">
    <location>
        <begin position="237"/>
        <end position="251"/>
    </location>
</feature>
<dbReference type="PANTHER" id="PTHR46172:SF1">
    <property type="entry name" value="DNA POLYMERASE EPSILON SUBUNIT 3"/>
    <property type="match status" value="1"/>
</dbReference>
<feature type="region of interest" description="Disordered" evidence="6">
    <location>
        <begin position="1"/>
        <end position="41"/>
    </location>
</feature>
<comment type="caution">
    <text evidence="8">The sequence shown here is derived from an EMBL/GenBank/DDBJ whole genome shotgun (WGS) entry which is preliminary data.</text>
</comment>
<dbReference type="AlphaFoldDB" id="A0A1F8A7F2"/>
<accession>A0A1F8A7F2</accession>
<dbReference type="SUPFAM" id="SSF47113">
    <property type="entry name" value="Histone-fold"/>
    <property type="match status" value="1"/>
</dbReference>
<protein>
    <recommendedName>
        <fullName evidence="4">DNA polymerase epsilon subunit D</fullName>
    </recommendedName>
    <alternativeName>
        <fullName evidence="5">DNA polymerase II subunit D</fullName>
    </alternativeName>
</protein>
<evidence type="ECO:0000256" key="2">
    <source>
        <dbReference type="ARBA" id="ARBA00022705"/>
    </source>
</evidence>
<dbReference type="GO" id="GO:0031490">
    <property type="term" value="F:chromatin DNA binding"/>
    <property type="evidence" value="ECO:0007669"/>
    <property type="project" value="TreeGrafter"/>
</dbReference>
<dbReference type="InterPro" id="IPR051377">
    <property type="entry name" value="DNA_Pol-Epsilon_Subunit"/>
</dbReference>
<keyword evidence="2" id="KW-0235">DNA replication</keyword>
<dbReference type="RefSeq" id="XP_022391338.1">
    <property type="nucleotide sequence ID" value="XM_022531345.1"/>
</dbReference>
<dbReference type="Gene3D" id="1.10.20.10">
    <property type="entry name" value="Histone, subunit A"/>
    <property type="match status" value="1"/>
</dbReference>
<dbReference type="Proteomes" id="UP000179179">
    <property type="component" value="Unassembled WGS sequence"/>
</dbReference>
<sequence>MPPRKSTGETAEDPASSPQAQTQSPPTQTQPIQATEQQLKARAEGGVSIEDYLLPRSLTLRLAKSVLPPNTSIQKDAVLAIQKAATVFVSYLSSHANEATLKRTVAPSDVFSAISELEFEGFRSRLEKELDAFTELKAGKRKAKKGDAEATAAEGVKGSSASEGGGSSRGVKRVKRIEGEETASSRPEEGDDGDETQDEAEQVDEHEHESEAEEEDEGEEEEEEEEEPGEEEDIDRVEDLDRDPKAKRLMDPDAAGDESDSDDDAGPSSQLRGDLGLG</sequence>
<reference evidence="8 9" key="1">
    <citation type="journal article" date="2016" name="Genome Biol. Evol.">
        <title>Draft genome sequence of an aflatoxigenic Aspergillus species, A. bombycis.</title>
        <authorList>
            <person name="Moore G.G."/>
            <person name="Mack B.M."/>
            <person name="Beltz S.B."/>
            <person name="Gilbert M.K."/>
        </authorList>
    </citation>
    <scope>NUCLEOTIDE SEQUENCE [LARGE SCALE GENOMIC DNA]</scope>
    <source>
        <strain evidence="9">NRRL 26010</strain>
    </source>
</reference>
<gene>
    <name evidence="8" type="ORF">ABOM_004215</name>
</gene>
<dbReference type="InterPro" id="IPR003958">
    <property type="entry name" value="CBFA_NFYB_domain"/>
</dbReference>
<dbReference type="GO" id="GO:0006272">
    <property type="term" value="P:leading strand elongation"/>
    <property type="evidence" value="ECO:0007669"/>
    <property type="project" value="TreeGrafter"/>
</dbReference>
<evidence type="ECO:0000256" key="6">
    <source>
        <dbReference type="SAM" id="MobiDB-lite"/>
    </source>
</evidence>
<dbReference type="GO" id="GO:0046982">
    <property type="term" value="F:protein heterodimerization activity"/>
    <property type="evidence" value="ECO:0007669"/>
    <property type="project" value="InterPro"/>
</dbReference>
<dbReference type="GeneID" id="34447605"/>
<dbReference type="GO" id="GO:0006974">
    <property type="term" value="P:DNA damage response"/>
    <property type="evidence" value="ECO:0007669"/>
    <property type="project" value="TreeGrafter"/>
</dbReference>
<evidence type="ECO:0000313" key="8">
    <source>
        <dbReference type="EMBL" id="OGM47621.1"/>
    </source>
</evidence>
<feature type="compositionally biased region" description="Acidic residues" evidence="6">
    <location>
        <begin position="254"/>
        <end position="265"/>
    </location>
</feature>
<comment type="subcellular location">
    <subcellularLocation>
        <location evidence="1">Nucleus</location>
    </subcellularLocation>
</comment>
<feature type="domain" description="Transcription factor CBF/NF-Y/archaeal histone" evidence="7">
    <location>
        <begin position="60"/>
        <end position="113"/>
    </location>
</feature>
<feature type="region of interest" description="Disordered" evidence="6">
    <location>
        <begin position="139"/>
        <end position="278"/>
    </location>
</feature>
<evidence type="ECO:0000256" key="1">
    <source>
        <dbReference type="ARBA" id="ARBA00004123"/>
    </source>
</evidence>
<feature type="compositionally biased region" description="Acidic residues" evidence="6">
    <location>
        <begin position="210"/>
        <end position="236"/>
    </location>
</feature>
<keyword evidence="9" id="KW-1185">Reference proteome</keyword>
<dbReference type="PANTHER" id="PTHR46172">
    <property type="entry name" value="DNA POLYMERASE EPSILON SUBUNIT 3"/>
    <property type="match status" value="1"/>
</dbReference>
<organism evidence="8 9">
    <name type="scientific">Aspergillus bombycis</name>
    <dbReference type="NCBI Taxonomy" id="109264"/>
    <lineage>
        <taxon>Eukaryota</taxon>
        <taxon>Fungi</taxon>
        <taxon>Dikarya</taxon>
        <taxon>Ascomycota</taxon>
        <taxon>Pezizomycotina</taxon>
        <taxon>Eurotiomycetes</taxon>
        <taxon>Eurotiomycetidae</taxon>
        <taxon>Eurotiales</taxon>
        <taxon>Aspergillaceae</taxon>
        <taxon>Aspergillus</taxon>
    </lineage>
</organism>
<dbReference type="CDD" id="cd22928">
    <property type="entry name" value="HFD_POLE3_DPB4"/>
    <property type="match status" value="1"/>
</dbReference>
<keyword evidence="3" id="KW-0539">Nucleus</keyword>
<dbReference type="STRING" id="109264.A0A1F8A7F2"/>
<dbReference type="GO" id="GO:0031507">
    <property type="term" value="P:heterochromatin formation"/>
    <property type="evidence" value="ECO:0007669"/>
    <property type="project" value="TreeGrafter"/>
</dbReference>
<evidence type="ECO:0000256" key="4">
    <source>
        <dbReference type="ARBA" id="ARBA00039775"/>
    </source>
</evidence>
<feature type="compositionally biased region" description="Low complexity" evidence="6">
    <location>
        <begin position="14"/>
        <end position="38"/>
    </location>
</feature>
<evidence type="ECO:0000259" key="7">
    <source>
        <dbReference type="Pfam" id="PF00808"/>
    </source>
</evidence>
<dbReference type="EMBL" id="LYCR01000022">
    <property type="protein sequence ID" value="OGM47621.1"/>
    <property type="molecule type" value="Genomic_DNA"/>
</dbReference>
<evidence type="ECO:0000313" key="9">
    <source>
        <dbReference type="Proteomes" id="UP000179179"/>
    </source>
</evidence>